<reference evidence="7 8" key="1">
    <citation type="submission" date="2017-11" db="EMBL/GenBank/DDBJ databases">
        <title>De-novo sequencing of pomegranate (Punica granatum L.) genome.</title>
        <authorList>
            <person name="Akparov Z."/>
            <person name="Amiraslanov A."/>
            <person name="Hajiyeva S."/>
            <person name="Abbasov M."/>
            <person name="Kaur K."/>
            <person name="Hamwieh A."/>
            <person name="Solovyev V."/>
            <person name="Salamov A."/>
            <person name="Braich B."/>
            <person name="Kosarev P."/>
            <person name="Mahmoud A."/>
            <person name="Hajiyev E."/>
            <person name="Babayeva S."/>
            <person name="Izzatullayeva V."/>
            <person name="Mammadov A."/>
            <person name="Mammadov A."/>
            <person name="Sharifova S."/>
            <person name="Ojaghi J."/>
            <person name="Eynullazada K."/>
            <person name="Bayramov B."/>
            <person name="Abdulazimova A."/>
            <person name="Shahmuradov I."/>
        </authorList>
    </citation>
    <scope>NUCLEOTIDE SEQUENCE [LARGE SCALE GENOMIC DNA]</scope>
    <source>
        <strain evidence="8">cv. AG2017</strain>
        <tissue evidence="7">Leaf</tissue>
    </source>
</reference>
<accession>A0A2I0JLZ0</accession>
<dbReference type="Pfam" id="PF05199">
    <property type="entry name" value="GMC_oxred_C"/>
    <property type="match status" value="1"/>
</dbReference>
<dbReference type="AlphaFoldDB" id="A0A2I0JLZ0"/>
<gene>
    <name evidence="7" type="ORF">CRG98_022364</name>
</gene>
<evidence type="ECO:0000256" key="3">
    <source>
        <dbReference type="ARBA" id="ARBA00022827"/>
    </source>
</evidence>
<feature type="region of interest" description="Disordered" evidence="5">
    <location>
        <begin position="59"/>
        <end position="89"/>
    </location>
</feature>
<evidence type="ECO:0000313" key="7">
    <source>
        <dbReference type="EMBL" id="PKI57267.1"/>
    </source>
</evidence>
<evidence type="ECO:0000256" key="5">
    <source>
        <dbReference type="SAM" id="MobiDB-lite"/>
    </source>
</evidence>
<dbReference type="EMBL" id="PGOL01001521">
    <property type="protein sequence ID" value="PKI57267.1"/>
    <property type="molecule type" value="Genomic_DNA"/>
</dbReference>
<keyword evidence="8" id="KW-1185">Reference proteome</keyword>
<evidence type="ECO:0000259" key="6">
    <source>
        <dbReference type="Pfam" id="PF05199"/>
    </source>
</evidence>
<protein>
    <recommendedName>
        <fullName evidence="6">Glucose-methanol-choline oxidoreductase C-terminal domain-containing protein</fullName>
    </recommendedName>
</protein>
<dbReference type="InterPro" id="IPR007867">
    <property type="entry name" value="GMC_OxRtase_C"/>
</dbReference>
<evidence type="ECO:0000256" key="2">
    <source>
        <dbReference type="ARBA" id="ARBA00022630"/>
    </source>
</evidence>
<dbReference type="STRING" id="22663.A0A2I0JLZ0"/>
<name>A0A2I0JLZ0_PUNGR</name>
<dbReference type="PANTHER" id="PTHR46056">
    <property type="entry name" value="LONG-CHAIN-ALCOHOL OXIDASE"/>
    <property type="match status" value="1"/>
</dbReference>
<dbReference type="PANTHER" id="PTHR46056:SF4">
    <property type="entry name" value="LONG-CHAIN-ALCOHOL OXIDASE FAO4A"/>
    <property type="match status" value="1"/>
</dbReference>
<dbReference type="Gene3D" id="3.50.50.60">
    <property type="entry name" value="FAD/NAD(P)-binding domain"/>
    <property type="match status" value="1"/>
</dbReference>
<feature type="domain" description="Glucose-methanol-choline oxidoreductase C-terminal" evidence="6">
    <location>
        <begin position="3"/>
        <end position="123"/>
    </location>
</feature>
<evidence type="ECO:0000256" key="4">
    <source>
        <dbReference type="ARBA" id="ARBA00023002"/>
    </source>
</evidence>
<keyword evidence="3" id="KW-0274">FAD</keyword>
<sequence length="142" mass="15403">MDATDELNLQKGLDKVLRILAAAGAEEIGTHNSRGKTLNVKRASSHEFEKFVKEESSKPLRNLSAPVSSAHQMGSCRMGTDPKGSAVNPMGETWEVEGLYVADTSVFPTALGVNPMVTVQAIAYCTAQSVLESLRRKKERLI</sequence>
<dbReference type="GO" id="GO:0016614">
    <property type="term" value="F:oxidoreductase activity, acting on CH-OH group of donors"/>
    <property type="evidence" value="ECO:0007669"/>
    <property type="project" value="InterPro"/>
</dbReference>
<dbReference type="SUPFAM" id="SSF51905">
    <property type="entry name" value="FAD/NAD(P)-binding domain"/>
    <property type="match status" value="1"/>
</dbReference>
<dbReference type="InterPro" id="IPR036188">
    <property type="entry name" value="FAD/NAD-bd_sf"/>
</dbReference>
<organism evidence="7 8">
    <name type="scientific">Punica granatum</name>
    <name type="common">Pomegranate</name>
    <dbReference type="NCBI Taxonomy" id="22663"/>
    <lineage>
        <taxon>Eukaryota</taxon>
        <taxon>Viridiplantae</taxon>
        <taxon>Streptophyta</taxon>
        <taxon>Embryophyta</taxon>
        <taxon>Tracheophyta</taxon>
        <taxon>Spermatophyta</taxon>
        <taxon>Magnoliopsida</taxon>
        <taxon>eudicotyledons</taxon>
        <taxon>Gunneridae</taxon>
        <taxon>Pentapetalae</taxon>
        <taxon>rosids</taxon>
        <taxon>malvids</taxon>
        <taxon>Myrtales</taxon>
        <taxon>Lythraceae</taxon>
        <taxon>Punica</taxon>
    </lineage>
</organism>
<proteinExistence type="inferred from homology"/>
<evidence type="ECO:0000256" key="1">
    <source>
        <dbReference type="ARBA" id="ARBA00010790"/>
    </source>
</evidence>
<dbReference type="Proteomes" id="UP000233551">
    <property type="component" value="Unassembled WGS sequence"/>
</dbReference>
<evidence type="ECO:0000313" key="8">
    <source>
        <dbReference type="Proteomes" id="UP000233551"/>
    </source>
</evidence>
<keyword evidence="4" id="KW-0560">Oxidoreductase</keyword>
<comment type="similarity">
    <text evidence="1">Belongs to the GMC oxidoreductase family.</text>
</comment>
<comment type="caution">
    <text evidence="7">The sequence shown here is derived from an EMBL/GenBank/DDBJ whole genome shotgun (WGS) entry which is preliminary data.</text>
</comment>
<keyword evidence="2" id="KW-0285">Flavoprotein</keyword>